<keyword evidence="4" id="KW-1185">Reference proteome</keyword>
<proteinExistence type="inferred from homology"/>
<dbReference type="Proteomes" id="UP000539642">
    <property type="component" value="Unassembled WGS sequence"/>
</dbReference>
<dbReference type="SUPFAM" id="SSF53955">
    <property type="entry name" value="Lysozyme-like"/>
    <property type="match status" value="1"/>
</dbReference>
<reference evidence="3 4" key="1">
    <citation type="submission" date="2020-08" db="EMBL/GenBank/DDBJ databases">
        <title>Genomic Encyclopedia of Type Strains, Phase IV (KMG-IV): sequencing the most valuable type-strain genomes for metagenomic binning, comparative biology and taxonomic classification.</title>
        <authorList>
            <person name="Goeker M."/>
        </authorList>
    </citation>
    <scope>NUCLEOTIDE SEQUENCE [LARGE SCALE GENOMIC DNA]</scope>
    <source>
        <strain evidence="3 4">DSM 28570</strain>
    </source>
</reference>
<gene>
    <name evidence="3" type="ORF">HNQ81_002355</name>
</gene>
<dbReference type="EMBL" id="JACHEO010000013">
    <property type="protein sequence ID" value="MBB5348619.1"/>
    <property type="molecule type" value="Genomic_DNA"/>
</dbReference>
<dbReference type="InterPro" id="IPR023346">
    <property type="entry name" value="Lysozyme-like_dom_sf"/>
</dbReference>
<name>A0A840V4F7_9BACT</name>
<evidence type="ECO:0000256" key="1">
    <source>
        <dbReference type="ARBA" id="ARBA00007734"/>
    </source>
</evidence>
<dbReference type="Gene3D" id="1.10.530.10">
    <property type="match status" value="1"/>
</dbReference>
<dbReference type="Pfam" id="PF01464">
    <property type="entry name" value="SLT"/>
    <property type="match status" value="1"/>
</dbReference>
<comment type="caution">
    <text evidence="3">The sequence shown here is derived from an EMBL/GenBank/DDBJ whole genome shotgun (WGS) entry which is preliminary data.</text>
</comment>
<protein>
    <submittedName>
        <fullName evidence="3">Soluble lytic murein transglycosylase-like protein</fullName>
    </submittedName>
</protein>
<dbReference type="InterPro" id="IPR008258">
    <property type="entry name" value="Transglycosylase_SLT_dom_1"/>
</dbReference>
<evidence type="ECO:0000313" key="4">
    <source>
        <dbReference type="Proteomes" id="UP000539642"/>
    </source>
</evidence>
<dbReference type="AlphaFoldDB" id="A0A840V4F7"/>
<feature type="domain" description="Transglycosylase SLT" evidence="2">
    <location>
        <begin position="48"/>
        <end position="146"/>
    </location>
</feature>
<evidence type="ECO:0000313" key="3">
    <source>
        <dbReference type="EMBL" id="MBB5348619.1"/>
    </source>
</evidence>
<dbReference type="PANTHER" id="PTHR37423:SF2">
    <property type="entry name" value="MEMBRANE-BOUND LYTIC MUREIN TRANSGLYCOSYLASE C"/>
    <property type="match status" value="1"/>
</dbReference>
<dbReference type="RefSeq" id="WP_240191666.1">
    <property type="nucleotide sequence ID" value="NZ_JACHEO010000013.1"/>
</dbReference>
<accession>A0A840V4F7</accession>
<evidence type="ECO:0000259" key="2">
    <source>
        <dbReference type="Pfam" id="PF01464"/>
    </source>
</evidence>
<dbReference type="CDD" id="cd00254">
    <property type="entry name" value="LT-like"/>
    <property type="match status" value="1"/>
</dbReference>
<comment type="similarity">
    <text evidence="1">Belongs to the transglycosylase Slt family.</text>
</comment>
<dbReference type="PANTHER" id="PTHR37423">
    <property type="entry name" value="SOLUBLE LYTIC MUREIN TRANSGLYCOSYLASE-RELATED"/>
    <property type="match status" value="1"/>
</dbReference>
<sequence length="172" mass="19270">MHFTNTPTGQNCKPFTPRQKYIESPRNTYRVYKGTYRGTISPSTYDQYIKRVGSMYNVDPYLIKAVIRTESDFNHRAVSSKGAQGLMQLMPGTAADLRVENPFNPGENIDGGVRYLRSLLDTFDNNLILSLAAYNAGPGLVKRAGGVPRIPETIDYVRKVMSNYRMYKASGG</sequence>
<organism evidence="3 4">
    <name type="scientific">Desulfoprunum benzoelyticum</name>
    <dbReference type="NCBI Taxonomy" id="1506996"/>
    <lineage>
        <taxon>Bacteria</taxon>
        <taxon>Pseudomonadati</taxon>
        <taxon>Thermodesulfobacteriota</taxon>
        <taxon>Desulfobulbia</taxon>
        <taxon>Desulfobulbales</taxon>
        <taxon>Desulfobulbaceae</taxon>
        <taxon>Desulfoprunum</taxon>
    </lineage>
</organism>